<keyword evidence="2" id="KW-1185">Reference proteome</keyword>
<proteinExistence type="predicted"/>
<accession>A0A3N4HR63</accession>
<sequence>MATGQGTAVPQDRPEDHFTLTWPAAANPADGAAEKLEAVDIKPNDERYREGFLFQEGLSAYSRGWVGPYNPPNGGYTDVWMVDQSVWNALLVSKVLTPGYKPRQQLLSQALTLARGRAVAGMKKFWYRRPEGKECKPCKDRKGKLFLEHCSFEGDDVPASVDGESPKPKAKCLNCRFTPQKDPDFESRCQETLED</sequence>
<protein>
    <submittedName>
        <fullName evidence="1">Uncharacterized protein</fullName>
    </submittedName>
</protein>
<organism evidence="1 2">
    <name type="scientific">Ascobolus immersus RN42</name>
    <dbReference type="NCBI Taxonomy" id="1160509"/>
    <lineage>
        <taxon>Eukaryota</taxon>
        <taxon>Fungi</taxon>
        <taxon>Dikarya</taxon>
        <taxon>Ascomycota</taxon>
        <taxon>Pezizomycotina</taxon>
        <taxon>Pezizomycetes</taxon>
        <taxon>Pezizales</taxon>
        <taxon>Ascobolaceae</taxon>
        <taxon>Ascobolus</taxon>
    </lineage>
</organism>
<reference evidence="1 2" key="1">
    <citation type="journal article" date="2018" name="Nat. Ecol. Evol.">
        <title>Pezizomycetes genomes reveal the molecular basis of ectomycorrhizal truffle lifestyle.</title>
        <authorList>
            <person name="Murat C."/>
            <person name="Payen T."/>
            <person name="Noel B."/>
            <person name="Kuo A."/>
            <person name="Morin E."/>
            <person name="Chen J."/>
            <person name="Kohler A."/>
            <person name="Krizsan K."/>
            <person name="Balestrini R."/>
            <person name="Da Silva C."/>
            <person name="Montanini B."/>
            <person name="Hainaut M."/>
            <person name="Levati E."/>
            <person name="Barry K.W."/>
            <person name="Belfiori B."/>
            <person name="Cichocki N."/>
            <person name="Clum A."/>
            <person name="Dockter R.B."/>
            <person name="Fauchery L."/>
            <person name="Guy J."/>
            <person name="Iotti M."/>
            <person name="Le Tacon F."/>
            <person name="Lindquist E.A."/>
            <person name="Lipzen A."/>
            <person name="Malagnac F."/>
            <person name="Mello A."/>
            <person name="Molinier V."/>
            <person name="Miyauchi S."/>
            <person name="Poulain J."/>
            <person name="Riccioni C."/>
            <person name="Rubini A."/>
            <person name="Sitrit Y."/>
            <person name="Splivallo R."/>
            <person name="Traeger S."/>
            <person name="Wang M."/>
            <person name="Zifcakova L."/>
            <person name="Wipf D."/>
            <person name="Zambonelli A."/>
            <person name="Paolocci F."/>
            <person name="Nowrousian M."/>
            <person name="Ottonello S."/>
            <person name="Baldrian P."/>
            <person name="Spatafora J.W."/>
            <person name="Henrissat B."/>
            <person name="Nagy L.G."/>
            <person name="Aury J.M."/>
            <person name="Wincker P."/>
            <person name="Grigoriev I.V."/>
            <person name="Bonfante P."/>
            <person name="Martin F.M."/>
        </authorList>
    </citation>
    <scope>NUCLEOTIDE SEQUENCE [LARGE SCALE GENOMIC DNA]</scope>
    <source>
        <strain evidence="1 2">RN42</strain>
    </source>
</reference>
<dbReference type="Proteomes" id="UP000275078">
    <property type="component" value="Unassembled WGS sequence"/>
</dbReference>
<evidence type="ECO:0000313" key="2">
    <source>
        <dbReference type="Proteomes" id="UP000275078"/>
    </source>
</evidence>
<dbReference type="AlphaFoldDB" id="A0A3N4HR63"/>
<dbReference type="EMBL" id="ML119775">
    <property type="protein sequence ID" value="RPA74978.1"/>
    <property type="molecule type" value="Genomic_DNA"/>
</dbReference>
<gene>
    <name evidence="1" type="ORF">BJ508DRAFT_332559</name>
</gene>
<name>A0A3N4HR63_ASCIM</name>
<evidence type="ECO:0000313" key="1">
    <source>
        <dbReference type="EMBL" id="RPA74978.1"/>
    </source>
</evidence>